<dbReference type="HOGENOM" id="CLU_2132348_0_0_0"/>
<dbReference type="AlphaFoldDB" id="A8F3D0"/>
<keyword evidence="4" id="KW-1185">Reference proteome</keyword>
<dbReference type="Proteomes" id="UP000002016">
    <property type="component" value="Chromosome"/>
</dbReference>
<dbReference type="Pfam" id="PF01381">
    <property type="entry name" value="HTH_3"/>
    <property type="match status" value="1"/>
</dbReference>
<dbReference type="GO" id="GO:0005829">
    <property type="term" value="C:cytosol"/>
    <property type="evidence" value="ECO:0007669"/>
    <property type="project" value="TreeGrafter"/>
</dbReference>
<dbReference type="eggNOG" id="COG1396">
    <property type="taxonomic scope" value="Bacteria"/>
</dbReference>
<dbReference type="GO" id="GO:0003677">
    <property type="term" value="F:DNA binding"/>
    <property type="evidence" value="ECO:0007669"/>
    <property type="project" value="UniProtKB-KW"/>
</dbReference>
<dbReference type="InterPro" id="IPR050807">
    <property type="entry name" value="TransReg_Diox_bact_type"/>
</dbReference>
<dbReference type="KEGG" id="tle:Tlet_0093"/>
<gene>
    <name evidence="3" type="ordered locus">Tlet_0093</name>
</gene>
<dbReference type="Gene3D" id="1.10.260.40">
    <property type="entry name" value="lambda repressor-like DNA-binding domains"/>
    <property type="match status" value="1"/>
</dbReference>
<dbReference type="SMART" id="SM00530">
    <property type="entry name" value="HTH_XRE"/>
    <property type="match status" value="1"/>
</dbReference>
<organism evidence="3 4">
    <name type="scientific">Pseudothermotoga lettingae (strain ATCC BAA-301 / DSM 14385 / NBRC 107922 / TMO)</name>
    <name type="common">Thermotoga lettingae</name>
    <dbReference type="NCBI Taxonomy" id="416591"/>
    <lineage>
        <taxon>Bacteria</taxon>
        <taxon>Thermotogati</taxon>
        <taxon>Thermotogota</taxon>
        <taxon>Thermotogae</taxon>
        <taxon>Thermotogales</taxon>
        <taxon>Thermotogaceae</taxon>
        <taxon>Pseudothermotoga</taxon>
    </lineage>
</organism>
<protein>
    <submittedName>
        <fullName evidence="3">Putative transcriptional regulator, XRE family</fullName>
    </submittedName>
</protein>
<sequence>MREFKKYSNVFELFEEIGFHHSEEEKAFIEAMSQIGGQLMAYRKKHNLTQKDLAKKLGISQSMVSKIETGEKNISIRVLTKIVAAFGGRVRISLGILPEEEENKVPEYKFREAFPNDIPYTSFETQGSVAA</sequence>
<reference evidence="3 4" key="2">
    <citation type="journal article" date="2009" name="Proc. Natl. Acad. Sci. U.S.A.">
        <title>On the chimeric nature, thermophilic origin, and phylogenetic placement of the Thermotogales.</title>
        <authorList>
            <person name="Zhaxybayeva O."/>
            <person name="Swithers K.S."/>
            <person name="Lapierre P."/>
            <person name="Fournier G.P."/>
            <person name="Bickhart D.M."/>
            <person name="DeBoy R.T."/>
            <person name="Nelson K.E."/>
            <person name="Nesbo C.L."/>
            <person name="Doolittle W.F."/>
            <person name="Gogarten J.P."/>
            <person name="Noll K.M."/>
        </authorList>
    </citation>
    <scope>NUCLEOTIDE SEQUENCE [LARGE SCALE GENOMIC DNA]</scope>
    <source>
        <strain evidence="4">ATCC BAA-301 / DSM 14385 / NBRC 107922 / TMO</strain>
    </source>
</reference>
<evidence type="ECO:0000256" key="1">
    <source>
        <dbReference type="ARBA" id="ARBA00023125"/>
    </source>
</evidence>
<dbReference type="InterPro" id="IPR001387">
    <property type="entry name" value="Cro/C1-type_HTH"/>
</dbReference>
<dbReference type="CDD" id="cd00093">
    <property type="entry name" value="HTH_XRE"/>
    <property type="match status" value="1"/>
</dbReference>
<dbReference type="RefSeq" id="WP_012002145.1">
    <property type="nucleotide sequence ID" value="NC_009828.1"/>
</dbReference>
<name>A8F3D0_PSELT</name>
<keyword evidence="1" id="KW-0238">DNA-binding</keyword>
<accession>A8F3D0</accession>
<evidence type="ECO:0000313" key="4">
    <source>
        <dbReference type="Proteomes" id="UP000002016"/>
    </source>
</evidence>
<dbReference type="PROSITE" id="PS50943">
    <property type="entry name" value="HTH_CROC1"/>
    <property type="match status" value="1"/>
</dbReference>
<dbReference type="OrthoDB" id="428540at2"/>
<dbReference type="EMBL" id="CP000812">
    <property type="protein sequence ID" value="ABV32664.1"/>
    <property type="molecule type" value="Genomic_DNA"/>
</dbReference>
<evidence type="ECO:0000313" key="3">
    <source>
        <dbReference type="EMBL" id="ABV32664.1"/>
    </source>
</evidence>
<dbReference type="SUPFAM" id="SSF47413">
    <property type="entry name" value="lambda repressor-like DNA-binding domains"/>
    <property type="match status" value="1"/>
</dbReference>
<dbReference type="PANTHER" id="PTHR46797:SF1">
    <property type="entry name" value="METHYLPHOSPHONATE SYNTHASE"/>
    <property type="match status" value="1"/>
</dbReference>
<dbReference type="PANTHER" id="PTHR46797">
    <property type="entry name" value="HTH-TYPE TRANSCRIPTIONAL REGULATOR"/>
    <property type="match status" value="1"/>
</dbReference>
<feature type="domain" description="HTH cro/C1-type" evidence="2">
    <location>
        <begin position="39"/>
        <end position="97"/>
    </location>
</feature>
<proteinExistence type="predicted"/>
<dbReference type="InterPro" id="IPR010982">
    <property type="entry name" value="Lambda_DNA-bd_dom_sf"/>
</dbReference>
<dbReference type="STRING" id="416591.Tlet_0093"/>
<evidence type="ECO:0000259" key="2">
    <source>
        <dbReference type="PROSITE" id="PS50943"/>
    </source>
</evidence>
<dbReference type="GO" id="GO:0003700">
    <property type="term" value="F:DNA-binding transcription factor activity"/>
    <property type="evidence" value="ECO:0007669"/>
    <property type="project" value="TreeGrafter"/>
</dbReference>
<reference evidence="3 4" key="1">
    <citation type="submission" date="2007-08" db="EMBL/GenBank/DDBJ databases">
        <title>Complete sequence of Thermotoga lettingae TMO.</title>
        <authorList>
            <consortium name="US DOE Joint Genome Institute"/>
            <person name="Copeland A."/>
            <person name="Lucas S."/>
            <person name="Lapidus A."/>
            <person name="Barry K."/>
            <person name="Glavina del Rio T."/>
            <person name="Dalin E."/>
            <person name="Tice H."/>
            <person name="Pitluck S."/>
            <person name="Foster B."/>
            <person name="Bruce D."/>
            <person name="Schmutz J."/>
            <person name="Larimer F."/>
            <person name="Land M."/>
            <person name="Hauser L."/>
            <person name="Kyrpides N."/>
            <person name="Mikhailova N."/>
            <person name="Nelson K."/>
            <person name="Gogarten J.P."/>
            <person name="Noll K."/>
            <person name="Richardson P."/>
        </authorList>
    </citation>
    <scope>NUCLEOTIDE SEQUENCE [LARGE SCALE GENOMIC DNA]</scope>
    <source>
        <strain evidence="4">ATCC BAA-301 / DSM 14385 / NBRC 107922 / TMO</strain>
    </source>
</reference>